<keyword evidence="2 6" id="KW-0812">Transmembrane</keyword>
<feature type="transmembrane region" description="Helical" evidence="6">
    <location>
        <begin position="97"/>
        <end position="119"/>
    </location>
</feature>
<accession>A0AAJ0C954</accession>
<feature type="transmembrane region" description="Helical" evidence="6">
    <location>
        <begin position="125"/>
        <end position="148"/>
    </location>
</feature>
<protein>
    <submittedName>
        <fullName evidence="8">Eukaryotic integral membrane protein-domain-containing protein</fullName>
    </submittedName>
</protein>
<dbReference type="SMART" id="SM01160">
    <property type="entry name" value="DUF1751"/>
    <property type="match status" value="1"/>
</dbReference>
<dbReference type="InterPro" id="IPR013861">
    <property type="entry name" value="TMEM115/Pdh1/Rbl19"/>
</dbReference>
<evidence type="ECO:0000256" key="5">
    <source>
        <dbReference type="SAM" id="MobiDB-lite"/>
    </source>
</evidence>
<dbReference type="RefSeq" id="XP_060288676.1">
    <property type="nucleotide sequence ID" value="XM_060421915.1"/>
</dbReference>
<dbReference type="Gene3D" id="1.20.1540.10">
    <property type="entry name" value="Rhomboid-like"/>
    <property type="match status" value="1"/>
</dbReference>
<dbReference type="GO" id="GO:0006890">
    <property type="term" value="P:retrograde vesicle-mediated transport, Golgi to endoplasmic reticulum"/>
    <property type="evidence" value="ECO:0007669"/>
    <property type="project" value="InterPro"/>
</dbReference>
<feature type="chain" id="PRO_5042461804" evidence="7">
    <location>
        <begin position="27"/>
        <end position="372"/>
    </location>
</feature>
<dbReference type="GO" id="GO:0005794">
    <property type="term" value="C:Golgi apparatus"/>
    <property type="evidence" value="ECO:0007669"/>
    <property type="project" value="TreeGrafter"/>
</dbReference>
<proteinExistence type="predicted"/>
<evidence type="ECO:0000256" key="1">
    <source>
        <dbReference type="ARBA" id="ARBA00004141"/>
    </source>
</evidence>
<evidence type="ECO:0000256" key="4">
    <source>
        <dbReference type="ARBA" id="ARBA00023136"/>
    </source>
</evidence>
<dbReference type="Proteomes" id="UP001244011">
    <property type="component" value="Unassembled WGS sequence"/>
</dbReference>
<keyword evidence="7" id="KW-0732">Signal</keyword>
<dbReference type="InterPro" id="IPR035952">
    <property type="entry name" value="Rhomboid-like_sf"/>
</dbReference>
<dbReference type="GeneID" id="85305102"/>
<organism evidence="8 9">
    <name type="scientific">Phialemonium atrogriseum</name>
    <dbReference type="NCBI Taxonomy" id="1093897"/>
    <lineage>
        <taxon>Eukaryota</taxon>
        <taxon>Fungi</taxon>
        <taxon>Dikarya</taxon>
        <taxon>Ascomycota</taxon>
        <taxon>Pezizomycotina</taxon>
        <taxon>Sordariomycetes</taxon>
        <taxon>Sordariomycetidae</taxon>
        <taxon>Cephalothecales</taxon>
        <taxon>Cephalothecaceae</taxon>
        <taxon>Phialemonium</taxon>
    </lineage>
</organism>
<evidence type="ECO:0000256" key="6">
    <source>
        <dbReference type="SAM" id="Phobius"/>
    </source>
</evidence>
<name>A0AAJ0C954_9PEZI</name>
<dbReference type="SUPFAM" id="SSF144091">
    <property type="entry name" value="Rhomboid-like"/>
    <property type="match status" value="1"/>
</dbReference>
<feature type="compositionally biased region" description="Basic and acidic residues" evidence="5">
    <location>
        <begin position="363"/>
        <end position="372"/>
    </location>
</feature>
<dbReference type="EMBL" id="MU838997">
    <property type="protein sequence ID" value="KAK1772463.1"/>
    <property type="molecule type" value="Genomic_DNA"/>
</dbReference>
<dbReference type="Pfam" id="PF08551">
    <property type="entry name" value="DUF1751"/>
    <property type="match status" value="1"/>
</dbReference>
<feature type="signal peptide" evidence="7">
    <location>
        <begin position="1"/>
        <end position="26"/>
    </location>
</feature>
<dbReference type="PANTHER" id="PTHR13377">
    <property type="entry name" value="PLACENTAL PROTEIN 6"/>
    <property type="match status" value="1"/>
</dbReference>
<dbReference type="PANTHER" id="PTHR13377:SF3">
    <property type="entry name" value="TRANSMEMBRANE PROTEIN 115"/>
    <property type="match status" value="1"/>
</dbReference>
<feature type="region of interest" description="Disordered" evidence="5">
    <location>
        <begin position="310"/>
        <end position="372"/>
    </location>
</feature>
<evidence type="ECO:0000256" key="2">
    <source>
        <dbReference type="ARBA" id="ARBA00022692"/>
    </source>
</evidence>
<keyword evidence="3 6" id="KW-1133">Transmembrane helix</keyword>
<dbReference type="FunFam" id="1.20.1540.10:FF:000004">
    <property type="entry name" value="Transmembrane protein 115"/>
    <property type="match status" value="1"/>
</dbReference>
<evidence type="ECO:0000256" key="3">
    <source>
        <dbReference type="ARBA" id="ARBA00022989"/>
    </source>
</evidence>
<keyword evidence="9" id="KW-1185">Reference proteome</keyword>
<keyword evidence="4 6" id="KW-0472">Membrane</keyword>
<gene>
    <name evidence="8" type="ORF">QBC33DRAFT_10997</name>
</gene>
<dbReference type="AlphaFoldDB" id="A0AAJ0C954"/>
<dbReference type="GO" id="GO:0016020">
    <property type="term" value="C:membrane"/>
    <property type="evidence" value="ECO:0007669"/>
    <property type="project" value="UniProtKB-SubCell"/>
</dbReference>
<evidence type="ECO:0000313" key="8">
    <source>
        <dbReference type="EMBL" id="KAK1772463.1"/>
    </source>
</evidence>
<feature type="transmembrane region" description="Helical" evidence="6">
    <location>
        <begin position="169"/>
        <end position="197"/>
    </location>
</feature>
<evidence type="ECO:0000313" key="9">
    <source>
        <dbReference type="Proteomes" id="UP001244011"/>
    </source>
</evidence>
<sequence length="372" mass="40827">MPPRINIPPLTRILLILLVLQSLLSAAIRYRQWTEHSDIVIPYLNLIPQLSLIYPWTFLTTTFVESNVFTLTIAGLTLYHGGRYLERAWSSREFGKFLLVTSLVPNTLCFGMMILFFTFTRNERWTLTIIAGTIPLQISFLVAFSQLVPAHTVTLFRGLVSLRVPRFPLLYIGLVTVLSLTPLLTSASFFLAIFGFLTSWTYLRFYKTVFPDLDASQPTSLRGDASETFAFAEFFPAPAKPLVAGISAQIFNVLVAMRLCVPFSAADVSAARGDNFLQRGVPGSARAEAERRRALALKALDQRLHAATANAATRAQQAPPPPAVQAPAPSATGPTVQNQPQAQTQAAMTSQPSGLLGETNYNPDHDSDRGAA</sequence>
<reference evidence="8" key="1">
    <citation type="submission" date="2023-06" db="EMBL/GenBank/DDBJ databases">
        <title>Genome-scale phylogeny and comparative genomics of the fungal order Sordariales.</title>
        <authorList>
            <consortium name="Lawrence Berkeley National Laboratory"/>
            <person name="Hensen N."/>
            <person name="Bonometti L."/>
            <person name="Westerberg I."/>
            <person name="Brannstrom I.O."/>
            <person name="Guillou S."/>
            <person name="Cros-Aarteil S."/>
            <person name="Calhoun S."/>
            <person name="Haridas S."/>
            <person name="Kuo A."/>
            <person name="Mondo S."/>
            <person name="Pangilinan J."/>
            <person name="Riley R."/>
            <person name="Labutti K."/>
            <person name="Andreopoulos B."/>
            <person name="Lipzen A."/>
            <person name="Chen C."/>
            <person name="Yanf M."/>
            <person name="Daum C."/>
            <person name="Ng V."/>
            <person name="Clum A."/>
            <person name="Steindorff A."/>
            <person name="Ohm R."/>
            <person name="Martin F."/>
            <person name="Silar P."/>
            <person name="Natvig D."/>
            <person name="Lalanne C."/>
            <person name="Gautier V."/>
            <person name="Ament-Velasquez S.L."/>
            <person name="Kruys A."/>
            <person name="Hutchinson M.I."/>
            <person name="Powell A.J."/>
            <person name="Barry K."/>
            <person name="Miller A.N."/>
            <person name="Grigoriev I.V."/>
            <person name="Debuchy R."/>
            <person name="Gladieux P."/>
            <person name="Thoren M.H."/>
            <person name="Johannesson H."/>
        </authorList>
    </citation>
    <scope>NUCLEOTIDE SEQUENCE</scope>
    <source>
        <strain evidence="8">8032-3</strain>
    </source>
</reference>
<feature type="compositionally biased region" description="Polar residues" evidence="5">
    <location>
        <begin position="333"/>
        <end position="353"/>
    </location>
</feature>
<comment type="subcellular location">
    <subcellularLocation>
        <location evidence="1">Membrane</location>
        <topology evidence="1">Multi-pass membrane protein</topology>
    </subcellularLocation>
</comment>
<comment type="caution">
    <text evidence="8">The sequence shown here is derived from an EMBL/GenBank/DDBJ whole genome shotgun (WGS) entry which is preliminary data.</text>
</comment>
<evidence type="ECO:0000256" key="7">
    <source>
        <dbReference type="SAM" id="SignalP"/>
    </source>
</evidence>